<feature type="region of interest" description="Disordered" evidence="1">
    <location>
        <begin position="287"/>
        <end position="386"/>
    </location>
</feature>
<feature type="compositionally biased region" description="Low complexity" evidence="1">
    <location>
        <begin position="202"/>
        <end position="213"/>
    </location>
</feature>
<accession>G7E9T6</accession>
<feature type="compositionally biased region" description="Low complexity" evidence="1">
    <location>
        <begin position="314"/>
        <end position="323"/>
    </location>
</feature>
<comment type="caution">
    <text evidence="2">The sequence shown here is derived from an EMBL/GenBank/DDBJ whole genome shotgun (WGS) entry which is preliminary data.</text>
</comment>
<reference evidence="2 3" key="2">
    <citation type="journal article" date="2012" name="Open Biol.">
        <title>Characteristics of nucleosomes and linker DNA regions on the genome of the basidiomycete Mixia osmundae revealed by mono- and dinucleosome mapping.</title>
        <authorList>
            <person name="Nishida H."/>
            <person name="Kondo S."/>
            <person name="Matsumoto T."/>
            <person name="Suzuki Y."/>
            <person name="Yoshikawa H."/>
            <person name="Taylor T.D."/>
            <person name="Sugiyama J."/>
        </authorList>
    </citation>
    <scope>NUCLEOTIDE SEQUENCE [LARGE SCALE GENOMIC DNA]</scope>
    <source>
        <strain evidence="3">CBS 9802 / IAM 14324 / JCM 22182 / KY 12970</strain>
    </source>
</reference>
<proteinExistence type="predicted"/>
<feature type="compositionally biased region" description="Polar residues" evidence="1">
    <location>
        <begin position="490"/>
        <end position="507"/>
    </location>
</feature>
<feature type="compositionally biased region" description="Polar residues" evidence="1">
    <location>
        <begin position="164"/>
        <end position="175"/>
    </location>
</feature>
<feature type="region of interest" description="Disordered" evidence="1">
    <location>
        <begin position="1"/>
        <end position="53"/>
    </location>
</feature>
<feature type="compositionally biased region" description="Basic and acidic residues" evidence="1">
    <location>
        <begin position="455"/>
        <end position="466"/>
    </location>
</feature>
<feature type="compositionally biased region" description="Low complexity" evidence="1">
    <location>
        <begin position="116"/>
        <end position="132"/>
    </location>
</feature>
<organism evidence="2 3">
    <name type="scientific">Mixia osmundae (strain CBS 9802 / IAM 14324 / JCM 22182 / KY 12970)</name>
    <dbReference type="NCBI Taxonomy" id="764103"/>
    <lineage>
        <taxon>Eukaryota</taxon>
        <taxon>Fungi</taxon>
        <taxon>Dikarya</taxon>
        <taxon>Basidiomycota</taxon>
        <taxon>Pucciniomycotina</taxon>
        <taxon>Mixiomycetes</taxon>
        <taxon>Mixiales</taxon>
        <taxon>Mixiaceae</taxon>
        <taxon>Mixia</taxon>
    </lineage>
</organism>
<name>G7E9T6_MIXOS</name>
<feature type="region of interest" description="Disordered" evidence="1">
    <location>
        <begin position="615"/>
        <end position="678"/>
    </location>
</feature>
<dbReference type="HOGENOM" id="CLU_302485_0_0_1"/>
<dbReference type="AlphaFoldDB" id="G7E9T6"/>
<protein>
    <submittedName>
        <fullName evidence="2">Uncharacterized protein</fullName>
    </submittedName>
</protein>
<gene>
    <name evidence="2" type="primary">Mo06103</name>
    <name evidence="2" type="ORF">E5Q_06103</name>
</gene>
<dbReference type="InParanoid" id="G7E9T6"/>
<evidence type="ECO:0000256" key="1">
    <source>
        <dbReference type="SAM" id="MobiDB-lite"/>
    </source>
</evidence>
<keyword evidence="3" id="KW-1185">Reference proteome</keyword>
<feature type="region of interest" description="Disordered" evidence="1">
    <location>
        <begin position="79"/>
        <end position="266"/>
    </location>
</feature>
<feature type="compositionally biased region" description="Low complexity" evidence="1">
    <location>
        <begin position="229"/>
        <end position="248"/>
    </location>
</feature>
<evidence type="ECO:0000313" key="3">
    <source>
        <dbReference type="Proteomes" id="UP000009131"/>
    </source>
</evidence>
<dbReference type="EMBL" id="BABT02000220">
    <property type="protein sequence ID" value="GAA99405.1"/>
    <property type="molecule type" value="Genomic_DNA"/>
</dbReference>
<dbReference type="Proteomes" id="UP000009131">
    <property type="component" value="Unassembled WGS sequence"/>
</dbReference>
<feature type="region of interest" description="Disordered" evidence="1">
    <location>
        <begin position="440"/>
        <end position="507"/>
    </location>
</feature>
<dbReference type="RefSeq" id="XP_014568640.1">
    <property type="nucleotide sequence ID" value="XM_014713154.1"/>
</dbReference>
<feature type="compositionally biased region" description="Polar residues" evidence="1">
    <location>
        <begin position="665"/>
        <end position="678"/>
    </location>
</feature>
<evidence type="ECO:0000313" key="2">
    <source>
        <dbReference type="EMBL" id="GAA99405.1"/>
    </source>
</evidence>
<feature type="compositionally biased region" description="Basic and acidic residues" evidence="1">
    <location>
        <begin position="179"/>
        <end position="188"/>
    </location>
</feature>
<sequence>MSSYDREDLTPTPQLRSLHPLIRSQDKLSVLTEKEPLAPSRPLSPAGSAQSAQLYDSPASLLTSLTNWTQPRLAQTNGFAQSVLKRSKSRTEAMPQPSQKEPPVLNAVNSMTAPESPTGLSRPLRSPRRPASVSTLSSNASPRGATAHLPHLSAPDAKDALDSTVVQSRADNTAGNDVFARESQEARSRSPRLILPDSPGRSQSSASSITSAAEMTMPLPPSRSYDLHSTSADATRPRRSTASSTSSAYNAGLSSRNSPRQSRESSEILPALQIANMSLSGRQSDYLVDAPRRQSTGRTADYAGSAANRVRAGSSTSSPRPSTETILNAPSPYKRRSALPDAFISGTSSPRRSRDYSLPPHMTPVQSSNGARFDSTRSRTDSLDATPYVPLTGAALARRDADAIANAPDQQVTVSANLLNQLVARVDTIERQSVAGSIAGGDTRARFSPRSTLARRPENGRLREDDTMSSFTSISRRQPYESPRSENRSRQTPLSRARSSLGRQSPATLRARQLLDQTLRQFKAHFTDQRLSEAPETVALLAKVEDLLGGFERLQQAITYNADLAREVILDDSDGAGLDRAIQQSLRQSEEQLRSFSELLLILIRADAERGSHYSSLNAGGPLPQANSPINTRTRSRVGDLATSPSASYATPSRADLRAPHGGMSSLQRQTDNAVPSSQAPESLAEAIAARYTGRKLGSVHSLALPTVSGRQRTYGADTFSDSGEEFFASLSGTPLDARSSSSIMTRQSSQGSYRSAGIWQSLQKIDRSVCRSMVLRLFCVGHILSSVWALPARAANDNQLGDVALHRGKIWPPLGYEAASTYMFTAYCDTGRASFSVNAMQLQPVQLFATVRYNEARRETEVPQVNRTSCDDKASIDSHCIAKLLVTATKVPLSSSDIDLDCCRFVLSATVNYGFTSPTGDPVTLPGPVIATVYWCIGLAQPNEHESDHAQQLSFLANRRREACCRLRQQSQASTVGDQVPTVSK</sequence>
<reference evidence="2 3" key="1">
    <citation type="journal article" date="2011" name="J. Gen. Appl. Microbiol.">
        <title>Draft genome sequencing of the enigmatic basidiomycete Mixia osmundae.</title>
        <authorList>
            <person name="Nishida H."/>
            <person name="Nagatsuka Y."/>
            <person name="Sugiyama J."/>
        </authorList>
    </citation>
    <scope>NUCLEOTIDE SEQUENCE [LARGE SCALE GENOMIC DNA]</scope>
    <source>
        <strain evidence="3">CBS 9802 / IAM 14324 / JCM 22182 / KY 12970</strain>
    </source>
</reference>
<feature type="compositionally biased region" description="Low complexity" evidence="1">
    <location>
        <begin position="642"/>
        <end position="654"/>
    </location>
</feature>